<comment type="caution">
    <text evidence="1">The sequence shown here is derived from an EMBL/GenBank/DDBJ whole genome shotgun (WGS) entry which is preliminary data.</text>
</comment>
<evidence type="ECO:0000313" key="2">
    <source>
        <dbReference type="Proteomes" id="UP001529369"/>
    </source>
</evidence>
<organism evidence="1 2">
    <name type="scientific">Paeniroseomonas aquatica</name>
    <dbReference type="NCBI Taxonomy" id="373043"/>
    <lineage>
        <taxon>Bacteria</taxon>
        <taxon>Pseudomonadati</taxon>
        <taxon>Pseudomonadota</taxon>
        <taxon>Alphaproteobacteria</taxon>
        <taxon>Acetobacterales</taxon>
        <taxon>Acetobacteraceae</taxon>
        <taxon>Paeniroseomonas</taxon>
    </lineage>
</organism>
<reference evidence="2" key="1">
    <citation type="journal article" date="2019" name="Int. J. Syst. Evol. Microbiol.">
        <title>The Global Catalogue of Microorganisms (GCM) 10K type strain sequencing project: providing services to taxonomists for standard genome sequencing and annotation.</title>
        <authorList>
            <consortium name="The Broad Institute Genomics Platform"/>
            <consortium name="The Broad Institute Genome Sequencing Center for Infectious Disease"/>
            <person name="Wu L."/>
            <person name="Ma J."/>
        </authorList>
    </citation>
    <scope>NUCLEOTIDE SEQUENCE [LARGE SCALE GENOMIC DNA]</scope>
    <source>
        <strain evidence="2">CECT 7131</strain>
    </source>
</reference>
<evidence type="ECO:0000313" key="1">
    <source>
        <dbReference type="EMBL" id="MDN3568430.1"/>
    </source>
</evidence>
<dbReference type="RefSeq" id="WP_290320542.1">
    <property type="nucleotide sequence ID" value="NZ_JAUFPN010000221.1"/>
</dbReference>
<protein>
    <submittedName>
        <fullName evidence="1">Uncharacterized protein</fullName>
    </submittedName>
</protein>
<proteinExistence type="predicted"/>
<gene>
    <name evidence="1" type="ORF">QWZ14_28970</name>
</gene>
<dbReference type="EMBL" id="JAUFPN010000221">
    <property type="protein sequence ID" value="MDN3568430.1"/>
    <property type="molecule type" value="Genomic_DNA"/>
</dbReference>
<accession>A0ABT8AFM0</accession>
<name>A0ABT8AFM0_9PROT</name>
<dbReference type="Proteomes" id="UP001529369">
    <property type="component" value="Unassembled WGS sequence"/>
</dbReference>
<keyword evidence="2" id="KW-1185">Reference proteome</keyword>
<sequence length="46" mass="4822">MIADTMIPEAFETAHEYAGFITVAGFLCASALSKLYQAPEGLTLGA</sequence>